<dbReference type="PROSITE" id="PS50297">
    <property type="entry name" value="ANK_REP_REGION"/>
    <property type="match status" value="1"/>
</dbReference>
<comment type="caution">
    <text evidence="5">The sequence shown here is derived from an EMBL/GenBank/DDBJ whole genome shotgun (WGS) entry which is preliminary data.</text>
</comment>
<feature type="compositionally biased region" description="Polar residues" evidence="4">
    <location>
        <begin position="337"/>
        <end position="346"/>
    </location>
</feature>
<accession>A0ABD2XAS8</accession>
<dbReference type="Proteomes" id="UP001627154">
    <property type="component" value="Unassembled WGS sequence"/>
</dbReference>
<dbReference type="PROSITE" id="PS50088">
    <property type="entry name" value="ANK_REPEAT"/>
    <property type="match status" value="1"/>
</dbReference>
<dbReference type="AlphaFoldDB" id="A0ABD2XAS8"/>
<sequence length="362" mass="41449">MPRLRDIFRKEEIEYLLTDSIKCMRKKYQKAKELFNFVIRTGYKDKPEVDEDNKLLHRMTPVHHVVAHDGRDDLRSYIACELILNVYDRLDVVYSSRLGMTHFHVACYTGCLDMVEKFLDSSRDPNHPVGGTGDTPLIFALQPNNAGLVDSLLRRGADPNLANAKGLTPLHVICKDGGSLEEFFKINDDIGLTVQIDPRDKLGRTPLQGAMSFDLVWHKNAMIRENLSLYDLIQLRSKEALRLVTFEDLRSLRRWTGYGSISLRDRETCAANLCEHLSRGFLKRWALEPFMELIHNRLPILCCEMIIDDLSNEDLFNICQATAAMRTKRKPNGKKSVATNVTTTANKRPVKAKKAPKRLQHK</sequence>
<dbReference type="InterPro" id="IPR002110">
    <property type="entry name" value="Ankyrin_rpt"/>
</dbReference>
<evidence type="ECO:0000256" key="2">
    <source>
        <dbReference type="ARBA" id="ARBA00023043"/>
    </source>
</evidence>
<dbReference type="Gene3D" id="1.25.40.20">
    <property type="entry name" value="Ankyrin repeat-containing domain"/>
    <property type="match status" value="1"/>
</dbReference>
<dbReference type="PANTHER" id="PTHR24171">
    <property type="entry name" value="ANKYRIN REPEAT DOMAIN-CONTAINING PROTEIN 39-RELATED"/>
    <property type="match status" value="1"/>
</dbReference>
<evidence type="ECO:0000256" key="1">
    <source>
        <dbReference type="ARBA" id="ARBA00022737"/>
    </source>
</evidence>
<keyword evidence="2 3" id="KW-0040">ANK repeat</keyword>
<keyword evidence="6" id="KW-1185">Reference proteome</keyword>
<proteinExistence type="predicted"/>
<feature type="region of interest" description="Disordered" evidence="4">
    <location>
        <begin position="329"/>
        <end position="362"/>
    </location>
</feature>
<name>A0ABD2XAS8_9HYME</name>
<dbReference type="SUPFAM" id="SSF48403">
    <property type="entry name" value="Ankyrin repeat"/>
    <property type="match status" value="1"/>
</dbReference>
<dbReference type="EMBL" id="JBJJXI010000034">
    <property type="protein sequence ID" value="KAL3402473.1"/>
    <property type="molecule type" value="Genomic_DNA"/>
</dbReference>
<evidence type="ECO:0000256" key="3">
    <source>
        <dbReference type="PROSITE-ProRule" id="PRU00023"/>
    </source>
</evidence>
<dbReference type="InterPro" id="IPR036770">
    <property type="entry name" value="Ankyrin_rpt-contain_sf"/>
</dbReference>
<feature type="compositionally biased region" description="Basic residues" evidence="4">
    <location>
        <begin position="348"/>
        <end position="362"/>
    </location>
</feature>
<evidence type="ECO:0000313" key="6">
    <source>
        <dbReference type="Proteomes" id="UP001627154"/>
    </source>
</evidence>
<feature type="repeat" description="ANK" evidence="3">
    <location>
        <begin position="132"/>
        <end position="164"/>
    </location>
</feature>
<organism evidence="5 6">
    <name type="scientific">Trichogramma kaykai</name>
    <dbReference type="NCBI Taxonomy" id="54128"/>
    <lineage>
        <taxon>Eukaryota</taxon>
        <taxon>Metazoa</taxon>
        <taxon>Ecdysozoa</taxon>
        <taxon>Arthropoda</taxon>
        <taxon>Hexapoda</taxon>
        <taxon>Insecta</taxon>
        <taxon>Pterygota</taxon>
        <taxon>Neoptera</taxon>
        <taxon>Endopterygota</taxon>
        <taxon>Hymenoptera</taxon>
        <taxon>Apocrita</taxon>
        <taxon>Proctotrupomorpha</taxon>
        <taxon>Chalcidoidea</taxon>
        <taxon>Trichogrammatidae</taxon>
        <taxon>Trichogramma</taxon>
    </lineage>
</organism>
<protein>
    <submittedName>
        <fullName evidence="5">Uncharacterized protein</fullName>
    </submittedName>
</protein>
<reference evidence="5 6" key="1">
    <citation type="journal article" date="2024" name="bioRxiv">
        <title>A reference genome for Trichogramma kaykai: A tiny desert-dwelling parasitoid wasp with competing sex-ratio distorters.</title>
        <authorList>
            <person name="Culotta J."/>
            <person name="Lindsey A.R."/>
        </authorList>
    </citation>
    <scope>NUCLEOTIDE SEQUENCE [LARGE SCALE GENOMIC DNA]</scope>
    <source>
        <strain evidence="5 6">KSX58</strain>
    </source>
</reference>
<keyword evidence="1" id="KW-0677">Repeat</keyword>
<dbReference type="Pfam" id="PF12796">
    <property type="entry name" value="Ank_2"/>
    <property type="match status" value="1"/>
</dbReference>
<evidence type="ECO:0000256" key="4">
    <source>
        <dbReference type="SAM" id="MobiDB-lite"/>
    </source>
</evidence>
<dbReference type="SMART" id="SM00248">
    <property type="entry name" value="ANK"/>
    <property type="match status" value="3"/>
</dbReference>
<gene>
    <name evidence="5" type="ORF">TKK_004428</name>
</gene>
<evidence type="ECO:0000313" key="5">
    <source>
        <dbReference type="EMBL" id="KAL3402473.1"/>
    </source>
</evidence>